<feature type="region of interest" description="Disordered" evidence="2">
    <location>
        <begin position="534"/>
        <end position="613"/>
    </location>
</feature>
<feature type="compositionally biased region" description="Polar residues" evidence="2">
    <location>
        <begin position="239"/>
        <end position="255"/>
    </location>
</feature>
<feature type="compositionally biased region" description="Basic and acidic residues" evidence="2">
    <location>
        <begin position="325"/>
        <end position="336"/>
    </location>
</feature>
<feature type="region of interest" description="Disordered" evidence="2">
    <location>
        <begin position="162"/>
        <end position="220"/>
    </location>
</feature>
<dbReference type="PROSITE" id="PS50118">
    <property type="entry name" value="HMG_BOX_2"/>
    <property type="match status" value="1"/>
</dbReference>
<dbReference type="GO" id="GO:0003677">
    <property type="term" value="F:DNA binding"/>
    <property type="evidence" value="ECO:0007669"/>
    <property type="project" value="UniProtKB-UniRule"/>
</dbReference>
<accession>A0A1Y2CR48</accession>
<evidence type="ECO:0000256" key="2">
    <source>
        <dbReference type="SAM" id="MobiDB-lite"/>
    </source>
</evidence>
<evidence type="ECO:0000256" key="1">
    <source>
        <dbReference type="PROSITE-ProRule" id="PRU00267"/>
    </source>
</evidence>
<dbReference type="Pfam" id="PF00505">
    <property type="entry name" value="HMG_box"/>
    <property type="match status" value="1"/>
</dbReference>
<feature type="compositionally biased region" description="Low complexity" evidence="2">
    <location>
        <begin position="593"/>
        <end position="607"/>
    </location>
</feature>
<protein>
    <recommendedName>
        <fullName evidence="3">HMG box domain-containing protein</fullName>
    </recommendedName>
</protein>
<dbReference type="GO" id="GO:0005634">
    <property type="term" value="C:nucleus"/>
    <property type="evidence" value="ECO:0007669"/>
    <property type="project" value="UniProtKB-UniRule"/>
</dbReference>
<feature type="compositionally biased region" description="Polar residues" evidence="2">
    <location>
        <begin position="534"/>
        <end position="548"/>
    </location>
</feature>
<evidence type="ECO:0000313" key="4">
    <source>
        <dbReference type="EMBL" id="ORY49519.1"/>
    </source>
</evidence>
<dbReference type="SUPFAM" id="SSF47095">
    <property type="entry name" value="HMG-box"/>
    <property type="match status" value="1"/>
</dbReference>
<dbReference type="CDD" id="cd01389">
    <property type="entry name" value="HMG-box_ROX1-like"/>
    <property type="match status" value="1"/>
</dbReference>
<dbReference type="OrthoDB" id="6247875at2759"/>
<sequence>MATTPHNHTSHTFSSRMNASVYALNSFNEMMQGDSDVFDPSPFSRANVPLAPSFDLAGPSRTPSKKKKASKSGSKPRAPNPPKSGANGPPRPPNAFILYRNKHQPLLVESHRGQGMSSRDFSAMIGAQWQNEDETVKQHFRELSKAKMAEHRALYPEYKYRPVNKPKKKEPEELDESEDYAPTSPVPTTTFRAPARSDSFSSDAESVEVTPPRLKEKRKSSRVVALAIKNEFSAGFRNDSLSVGESPVSAATSSGPIGLASLDIGDSPTLPSSHERAAVLDSGFMVSSPTSSEPPTSFFSESGASSSISSNISSSKDRKLSKRQTNKDFGSRDRKPYSRPCSDSQAETTPPKRRATNSSLTSHVEDRSASMSVSGSDFEFQPELDFKSHGGKSRSASQYRKFLIAQAPKHLNSFSGDSNVSGSSEDNMECDDDNHLIKIKSSASSVASSRASSVCNFLDSLTVHSRASSEYYSSPQPLFMPDNVSVKSDMSSLRSFTANSSKNLTFSEYELAVMDSSFMTIQDLLQLSASQPTNHFPQEQEQQPQSTRSLFFPPSPPLPSHTVAPIASSLPPIMLTGTSPDTQTLGDTEETSPVDSSTPVNSVPPSTQQFDYPFAPFTQPQSNINSSSGAGLFTKSKRITSLKLNTLSTSSLSLSAGKKSAGLWLTSAKMLSPMTTDLFGEEMLVRASSTVNAPSSALTPASGGGATAVAAAAAAAASASGSSGMVGGGGGLMTATTPRASGFGIFGKSVFEYLGGLSPMRPSPSTTWDKQNPFW</sequence>
<proteinExistence type="predicted"/>
<feature type="DNA-binding region" description="HMG box" evidence="1">
    <location>
        <begin position="89"/>
        <end position="159"/>
    </location>
</feature>
<comment type="caution">
    <text evidence="4">The sequence shown here is derived from an EMBL/GenBank/DDBJ whole genome shotgun (WGS) entry which is preliminary data.</text>
</comment>
<evidence type="ECO:0000313" key="5">
    <source>
        <dbReference type="Proteomes" id="UP000193642"/>
    </source>
</evidence>
<gene>
    <name evidence="4" type="ORF">BCR33DRAFT_713821</name>
</gene>
<dbReference type="AlphaFoldDB" id="A0A1Y2CR48"/>
<keyword evidence="1" id="KW-0539">Nucleus</keyword>
<dbReference type="Gene3D" id="1.10.30.10">
    <property type="entry name" value="High mobility group box domain"/>
    <property type="match status" value="1"/>
</dbReference>
<organism evidence="4 5">
    <name type="scientific">Rhizoclosmatium globosum</name>
    <dbReference type="NCBI Taxonomy" id="329046"/>
    <lineage>
        <taxon>Eukaryota</taxon>
        <taxon>Fungi</taxon>
        <taxon>Fungi incertae sedis</taxon>
        <taxon>Chytridiomycota</taxon>
        <taxon>Chytridiomycota incertae sedis</taxon>
        <taxon>Chytridiomycetes</taxon>
        <taxon>Chytridiales</taxon>
        <taxon>Chytriomycetaceae</taxon>
        <taxon>Rhizoclosmatium</taxon>
    </lineage>
</organism>
<feature type="compositionally biased region" description="Polar residues" evidence="2">
    <location>
        <begin position="576"/>
        <end position="586"/>
    </location>
</feature>
<feature type="region of interest" description="Disordered" evidence="2">
    <location>
        <begin position="238"/>
        <end position="375"/>
    </location>
</feature>
<keyword evidence="1" id="KW-0238">DNA-binding</keyword>
<evidence type="ECO:0000259" key="3">
    <source>
        <dbReference type="PROSITE" id="PS50118"/>
    </source>
</evidence>
<name>A0A1Y2CR48_9FUNG</name>
<keyword evidence="5" id="KW-1185">Reference proteome</keyword>
<feature type="region of interest" description="Disordered" evidence="2">
    <location>
        <begin position="49"/>
        <end position="96"/>
    </location>
</feature>
<dbReference type="STRING" id="329046.A0A1Y2CR48"/>
<dbReference type="SMART" id="SM00398">
    <property type="entry name" value="HMG"/>
    <property type="match status" value="1"/>
</dbReference>
<dbReference type="Proteomes" id="UP000193642">
    <property type="component" value="Unassembled WGS sequence"/>
</dbReference>
<feature type="domain" description="HMG box" evidence="3">
    <location>
        <begin position="89"/>
        <end position="159"/>
    </location>
</feature>
<dbReference type="InterPro" id="IPR036910">
    <property type="entry name" value="HMG_box_dom_sf"/>
</dbReference>
<reference evidence="4 5" key="1">
    <citation type="submission" date="2016-07" db="EMBL/GenBank/DDBJ databases">
        <title>Pervasive Adenine N6-methylation of Active Genes in Fungi.</title>
        <authorList>
            <consortium name="DOE Joint Genome Institute"/>
            <person name="Mondo S.J."/>
            <person name="Dannebaum R.O."/>
            <person name="Kuo R.C."/>
            <person name="Labutti K."/>
            <person name="Haridas S."/>
            <person name="Kuo A."/>
            <person name="Salamov A."/>
            <person name="Ahrendt S.R."/>
            <person name="Lipzen A."/>
            <person name="Sullivan W."/>
            <person name="Andreopoulos W.B."/>
            <person name="Clum A."/>
            <person name="Lindquist E."/>
            <person name="Daum C."/>
            <person name="Ramamoorthy G.K."/>
            <person name="Gryganskyi A."/>
            <person name="Culley D."/>
            <person name="Magnuson J.K."/>
            <person name="James T.Y."/>
            <person name="O'Malley M.A."/>
            <person name="Stajich J.E."/>
            <person name="Spatafora J.W."/>
            <person name="Visel A."/>
            <person name="Grigoriev I.V."/>
        </authorList>
    </citation>
    <scope>NUCLEOTIDE SEQUENCE [LARGE SCALE GENOMIC DNA]</scope>
    <source>
        <strain evidence="4 5">JEL800</strain>
    </source>
</reference>
<feature type="compositionally biased region" description="Low complexity" evidence="2">
    <location>
        <begin position="287"/>
        <end position="314"/>
    </location>
</feature>
<dbReference type="InterPro" id="IPR009071">
    <property type="entry name" value="HMG_box_dom"/>
</dbReference>
<dbReference type="EMBL" id="MCGO01000009">
    <property type="protein sequence ID" value="ORY49519.1"/>
    <property type="molecule type" value="Genomic_DNA"/>
</dbReference>